<evidence type="ECO:0000256" key="11">
    <source>
        <dbReference type="SAM" id="Phobius"/>
    </source>
</evidence>
<evidence type="ECO:0000259" key="12">
    <source>
        <dbReference type="PROSITE" id="PS50089"/>
    </source>
</evidence>
<dbReference type="EMBL" id="HG996466">
    <property type="protein sequence ID" value="CAG1859426.1"/>
    <property type="molecule type" value="Genomic_DNA"/>
</dbReference>
<keyword evidence="3 11" id="KW-0812">Transmembrane</keyword>
<evidence type="ECO:0000313" key="14">
    <source>
        <dbReference type="EnsemblPlants" id="Ma01_p13450.1"/>
    </source>
</evidence>
<reference evidence="14" key="2">
    <citation type="submission" date="2021-05" db="UniProtKB">
        <authorList>
            <consortium name="EnsemblPlants"/>
        </authorList>
    </citation>
    <scope>IDENTIFICATION</scope>
    <source>
        <strain evidence="14">subsp. malaccensis</strain>
    </source>
</reference>
<keyword evidence="7 11" id="KW-0472">Membrane</keyword>
<dbReference type="InterPro" id="IPR013083">
    <property type="entry name" value="Znf_RING/FYVE/PHD"/>
</dbReference>
<keyword evidence="6 11" id="KW-1133">Transmembrane helix</keyword>
<dbReference type="SMART" id="SM00184">
    <property type="entry name" value="RING"/>
    <property type="match status" value="1"/>
</dbReference>
<evidence type="ECO:0000256" key="4">
    <source>
        <dbReference type="ARBA" id="ARBA00022723"/>
    </source>
</evidence>
<keyword evidence="4" id="KW-0479">Metal-binding</keyword>
<dbReference type="AlphaFoldDB" id="A0A804HTN7"/>
<evidence type="ECO:0000256" key="10">
    <source>
        <dbReference type="SAM" id="MobiDB-lite"/>
    </source>
</evidence>
<feature type="region of interest" description="Disordered" evidence="10">
    <location>
        <begin position="1"/>
        <end position="25"/>
    </location>
</feature>
<dbReference type="PANTHER" id="PTHR46905:SF1">
    <property type="entry name" value="RING-TYPE E3 UBIQUITIN TRANSFERASE"/>
    <property type="match status" value="1"/>
</dbReference>
<dbReference type="PROSITE" id="PS50089">
    <property type="entry name" value="ZF_RING_2"/>
    <property type="match status" value="1"/>
</dbReference>
<dbReference type="CDD" id="cd16461">
    <property type="entry name" value="RING-H2_EL5-like"/>
    <property type="match status" value="1"/>
</dbReference>
<dbReference type="GO" id="GO:0004842">
    <property type="term" value="F:ubiquitin-protein transferase activity"/>
    <property type="evidence" value="ECO:0000318"/>
    <property type="project" value="GO_Central"/>
</dbReference>
<feature type="transmembrane region" description="Helical" evidence="11">
    <location>
        <begin position="38"/>
        <end position="67"/>
    </location>
</feature>
<comment type="subcellular location">
    <subcellularLocation>
        <location evidence="1">Membrane</location>
        <topology evidence="1">Single-pass membrane protein</topology>
    </subcellularLocation>
</comment>
<dbReference type="Proteomes" id="UP000012960">
    <property type="component" value="Unplaced"/>
</dbReference>
<sequence>MPVPHADDAILHPPPPTRASASNATSDKWGPYSGASDFGASMALVLAALFCTILLALSLGAAIRLLFCRRHRRGTSEEPEEKPAAAVTPTMLFSAAGTMLAGMGADCAICLAEFCEGDPVRVLPACNHGFHVRCIDRWLAARSSCPTCRADANPEERAQAQAQAQEVAAEGV</sequence>
<evidence type="ECO:0000256" key="3">
    <source>
        <dbReference type="ARBA" id="ARBA00022692"/>
    </source>
</evidence>
<evidence type="ECO:0000256" key="2">
    <source>
        <dbReference type="ARBA" id="ARBA00022679"/>
    </source>
</evidence>
<dbReference type="GO" id="GO:0016567">
    <property type="term" value="P:protein ubiquitination"/>
    <property type="evidence" value="ECO:0007669"/>
    <property type="project" value="InterPro"/>
</dbReference>
<keyword evidence="5" id="KW-0862">Zinc</keyword>
<proteinExistence type="inferred from homology"/>
<dbReference type="InParanoid" id="A0A804HTN7"/>
<dbReference type="EnsemblPlants" id="Ma01_t13450.1">
    <property type="protein sequence ID" value="Ma01_p13450.1"/>
    <property type="gene ID" value="Ma01_g13450"/>
</dbReference>
<evidence type="ECO:0000256" key="5">
    <source>
        <dbReference type="ARBA" id="ARBA00022833"/>
    </source>
</evidence>
<dbReference type="GO" id="GO:0016020">
    <property type="term" value="C:membrane"/>
    <property type="evidence" value="ECO:0000318"/>
    <property type="project" value="GO_Central"/>
</dbReference>
<dbReference type="Pfam" id="PF13639">
    <property type="entry name" value="zf-RING_2"/>
    <property type="match status" value="1"/>
</dbReference>
<evidence type="ECO:0000313" key="15">
    <source>
        <dbReference type="Proteomes" id="UP000012960"/>
    </source>
</evidence>
<feature type="compositionally biased region" description="Basic and acidic residues" evidence="10">
    <location>
        <begin position="1"/>
        <end position="10"/>
    </location>
</feature>
<accession>A0A804HTN7</accession>
<protein>
    <submittedName>
        <fullName evidence="13">(wild Malaysian banana) hypothetical protein</fullName>
    </submittedName>
</protein>
<dbReference type="PANTHER" id="PTHR46905">
    <property type="entry name" value="RING-H2 FINGER PROTEIN ATL78"/>
    <property type="match status" value="1"/>
</dbReference>
<dbReference type="InterPro" id="IPR001841">
    <property type="entry name" value="Znf_RING"/>
</dbReference>
<keyword evidence="9" id="KW-0863">Zinc-finger</keyword>
<dbReference type="SUPFAM" id="SSF57850">
    <property type="entry name" value="RING/U-box"/>
    <property type="match status" value="1"/>
</dbReference>
<keyword evidence="15" id="KW-1185">Reference proteome</keyword>
<evidence type="ECO:0000256" key="1">
    <source>
        <dbReference type="ARBA" id="ARBA00004167"/>
    </source>
</evidence>
<dbReference type="Gramene" id="Ma01_t13450.1">
    <property type="protein sequence ID" value="Ma01_p13450.1"/>
    <property type="gene ID" value="Ma01_g13450"/>
</dbReference>
<organism evidence="14 15">
    <name type="scientific">Musa acuminata subsp. malaccensis</name>
    <name type="common">Wild banana</name>
    <name type="synonym">Musa malaccensis</name>
    <dbReference type="NCBI Taxonomy" id="214687"/>
    <lineage>
        <taxon>Eukaryota</taxon>
        <taxon>Viridiplantae</taxon>
        <taxon>Streptophyta</taxon>
        <taxon>Embryophyta</taxon>
        <taxon>Tracheophyta</taxon>
        <taxon>Spermatophyta</taxon>
        <taxon>Magnoliopsida</taxon>
        <taxon>Liliopsida</taxon>
        <taxon>Zingiberales</taxon>
        <taxon>Musaceae</taxon>
        <taxon>Musa</taxon>
    </lineage>
</organism>
<dbReference type="InterPro" id="IPR044602">
    <property type="entry name" value="ATL10/ATL72-79-like"/>
</dbReference>
<dbReference type="KEGG" id="mus:103992917"/>
<dbReference type="Gene3D" id="3.30.40.10">
    <property type="entry name" value="Zinc/RING finger domain, C3HC4 (zinc finger)"/>
    <property type="match status" value="1"/>
</dbReference>
<name>A0A804HTN7_MUSAM</name>
<evidence type="ECO:0000256" key="7">
    <source>
        <dbReference type="ARBA" id="ARBA00023136"/>
    </source>
</evidence>
<dbReference type="GO" id="GO:0008270">
    <property type="term" value="F:zinc ion binding"/>
    <property type="evidence" value="ECO:0007669"/>
    <property type="project" value="UniProtKB-KW"/>
</dbReference>
<dbReference type="FunCoup" id="A0A804HTN7">
    <property type="interactions" value="291"/>
</dbReference>
<feature type="domain" description="RING-type" evidence="12">
    <location>
        <begin position="107"/>
        <end position="149"/>
    </location>
</feature>
<reference evidence="13" key="1">
    <citation type="submission" date="2021-03" db="EMBL/GenBank/DDBJ databases">
        <authorList>
            <consortium name="Genoscope - CEA"/>
            <person name="William W."/>
        </authorList>
    </citation>
    <scope>NUCLEOTIDE SEQUENCE</scope>
    <source>
        <strain evidence="13">Doubled-haploid Pahang</strain>
    </source>
</reference>
<evidence type="ECO:0000256" key="8">
    <source>
        <dbReference type="ARBA" id="ARBA00024209"/>
    </source>
</evidence>
<dbReference type="OrthoDB" id="8062037at2759"/>
<keyword evidence="2" id="KW-0808">Transferase</keyword>
<comment type="similarity">
    <text evidence="8">Belongs to the RING-type zinc finger family. ATL subfamily.</text>
</comment>
<evidence type="ECO:0000256" key="9">
    <source>
        <dbReference type="PROSITE-ProRule" id="PRU00175"/>
    </source>
</evidence>
<gene>
    <name evidence="13" type="ORF">GSMUA_297210.1</name>
</gene>
<evidence type="ECO:0000313" key="13">
    <source>
        <dbReference type="EMBL" id="CAG1859426.1"/>
    </source>
</evidence>
<evidence type="ECO:0000256" key="6">
    <source>
        <dbReference type="ARBA" id="ARBA00022989"/>
    </source>
</evidence>